<reference evidence="2 3" key="1">
    <citation type="submission" date="2016-11" db="EMBL/GenBank/DDBJ databases">
        <authorList>
            <person name="Jaros S."/>
            <person name="Januszkiewicz K."/>
            <person name="Wedrychowicz H."/>
        </authorList>
    </citation>
    <scope>NUCLEOTIDE SEQUENCE [LARGE SCALE GENOMIC DNA]</scope>
    <source>
        <strain evidence="2 3">DSM 19022</strain>
    </source>
</reference>
<name>A0A1M6EQF1_9FIRM</name>
<keyword evidence="1" id="KW-0472">Membrane</keyword>
<dbReference type="RefSeq" id="WP_073025727.1">
    <property type="nucleotide sequence ID" value="NZ_FQZS01000010.1"/>
</dbReference>
<dbReference type="Proteomes" id="UP000184442">
    <property type="component" value="Unassembled WGS sequence"/>
</dbReference>
<accession>A0A1M6EQF1</accession>
<gene>
    <name evidence="2" type="ORF">SAMN02745176_01640</name>
</gene>
<organism evidence="2 3">
    <name type="scientific">Lutispora thermophila DSM 19022</name>
    <dbReference type="NCBI Taxonomy" id="1122184"/>
    <lineage>
        <taxon>Bacteria</taxon>
        <taxon>Bacillati</taxon>
        <taxon>Bacillota</taxon>
        <taxon>Clostridia</taxon>
        <taxon>Lutisporales</taxon>
        <taxon>Lutisporaceae</taxon>
        <taxon>Lutispora</taxon>
    </lineage>
</organism>
<sequence length="144" mass="15871">MQTIQTMASEVVVTFVLALIGLLAAFATYGIHKLTEKVKAQTAQLKDEEARRLLNNALQDVEELTTVTVAAIEQTTAKNLREAVKDGKVDRSELLALSKQAADEISAALKPEAQKIIEENLGSFRDYLSKLIEEKVLELKAMTQ</sequence>
<keyword evidence="1" id="KW-0812">Transmembrane</keyword>
<protein>
    <submittedName>
        <fullName evidence="2">Uncharacterized protein</fullName>
    </submittedName>
</protein>
<dbReference type="OrthoDB" id="1859545at2"/>
<evidence type="ECO:0000256" key="1">
    <source>
        <dbReference type="SAM" id="Phobius"/>
    </source>
</evidence>
<evidence type="ECO:0000313" key="2">
    <source>
        <dbReference type="EMBL" id="SHI87646.1"/>
    </source>
</evidence>
<dbReference type="EMBL" id="FQZS01000010">
    <property type="protein sequence ID" value="SHI87646.1"/>
    <property type="molecule type" value="Genomic_DNA"/>
</dbReference>
<evidence type="ECO:0000313" key="3">
    <source>
        <dbReference type="Proteomes" id="UP000184442"/>
    </source>
</evidence>
<keyword evidence="1" id="KW-1133">Transmembrane helix</keyword>
<dbReference type="STRING" id="1122184.SAMN02745176_01640"/>
<dbReference type="AlphaFoldDB" id="A0A1M6EQF1"/>
<keyword evidence="3" id="KW-1185">Reference proteome</keyword>
<feature type="transmembrane region" description="Helical" evidence="1">
    <location>
        <begin position="12"/>
        <end position="31"/>
    </location>
</feature>
<proteinExistence type="predicted"/>